<evidence type="ECO:0000313" key="2">
    <source>
        <dbReference type="EMBL" id="TRM66760.1"/>
    </source>
</evidence>
<reference evidence="2 3" key="1">
    <citation type="journal article" date="2019" name="New Phytol.">
        <title>Comparative genomics reveals unique wood-decay strategies and fruiting body development in the Schizophyllaceae.</title>
        <authorList>
            <person name="Almasi E."/>
            <person name="Sahu N."/>
            <person name="Krizsan K."/>
            <person name="Balint B."/>
            <person name="Kovacs G.M."/>
            <person name="Kiss B."/>
            <person name="Cseklye J."/>
            <person name="Drula E."/>
            <person name="Henrissat B."/>
            <person name="Nagy I."/>
            <person name="Chovatia M."/>
            <person name="Adam C."/>
            <person name="LaButti K."/>
            <person name="Lipzen A."/>
            <person name="Riley R."/>
            <person name="Grigoriev I.V."/>
            <person name="Nagy L.G."/>
        </authorList>
    </citation>
    <scope>NUCLEOTIDE SEQUENCE [LARGE SCALE GENOMIC DNA]</scope>
    <source>
        <strain evidence="2 3">NL-1724</strain>
    </source>
</reference>
<proteinExistence type="predicted"/>
<feature type="region of interest" description="Disordered" evidence="1">
    <location>
        <begin position="46"/>
        <end position="81"/>
    </location>
</feature>
<feature type="region of interest" description="Disordered" evidence="1">
    <location>
        <begin position="1"/>
        <end position="34"/>
    </location>
</feature>
<name>A0A550CPN8_9AGAR</name>
<dbReference type="AlphaFoldDB" id="A0A550CPN8"/>
<protein>
    <submittedName>
        <fullName evidence="2">Uncharacterized protein</fullName>
    </submittedName>
</protein>
<feature type="compositionally biased region" description="Low complexity" evidence="1">
    <location>
        <begin position="25"/>
        <end position="34"/>
    </location>
</feature>
<sequence length="154" mass="16570">MGCPKIATSQRPSPPKRHQSLSKHAASPAATLSTARAPLPLLPLVNAPHRLDLPGHHSQPLQPAMTASIRSRPLSQPPLVSSAPFTHAAPWNPSAVPRLYANRHAATRAIHRSPSARNRPLEHPAHLSTTYGSTRATLPVRTTDRSLTHPSAPR</sequence>
<gene>
    <name evidence="2" type="ORF">BD626DRAFT_483718</name>
</gene>
<feature type="region of interest" description="Disordered" evidence="1">
    <location>
        <begin position="111"/>
        <end position="154"/>
    </location>
</feature>
<keyword evidence="3" id="KW-1185">Reference proteome</keyword>
<organism evidence="2 3">
    <name type="scientific">Schizophyllum amplum</name>
    <dbReference type="NCBI Taxonomy" id="97359"/>
    <lineage>
        <taxon>Eukaryota</taxon>
        <taxon>Fungi</taxon>
        <taxon>Dikarya</taxon>
        <taxon>Basidiomycota</taxon>
        <taxon>Agaricomycotina</taxon>
        <taxon>Agaricomycetes</taxon>
        <taxon>Agaricomycetidae</taxon>
        <taxon>Agaricales</taxon>
        <taxon>Schizophyllaceae</taxon>
        <taxon>Schizophyllum</taxon>
    </lineage>
</organism>
<evidence type="ECO:0000313" key="3">
    <source>
        <dbReference type="Proteomes" id="UP000320762"/>
    </source>
</evidence>
<accession>A0A550CPN8</accession>
<dbReference type="EMBL" id="VDMD01000003">
    <property type="protein sequence ID" value="TRM66760.1"/>
    <property type="molecule type" value="Genomic_DNA"/>
</dbReference>
<feature type="compositionally biased region" description="Polar residues" evidence="1">
    <location>
        <begin position="127"/>
        <end position="136"/>
    </location>
</feature>
<evidence type="ECO:0000256" key="1">
    <source>
        <dbReference type="SAM" id="MobiDB-lite"/>
    </source>
</evidence>
<dbReference type="Proteomes" id="UP000320762">
    <property type="component" value="Unassembled WGS sequence"/>
</dbReference>
<comment type="caution">
    <text evidence="2">The sequence shown here is derived from an EMBL/GenBank/DDBJ whole genome shotgun (WGS) entry which is preliminary data.</text>
</comment>